<dbReference type="CDD" id="cd03801">
    <property type="entry name" value="GT4_PimA-like"/>
    <property type="match status" value="1"/>
</dbReference>
<evidence type="ECO:0000313" key="4">
    <source>
        <dbReference type="Proteomes" id="UP000190188"/>
    </source>
</evidence>
<protein>
    <recommendedName>
        <fullName evidence="2">Glycosyl transferase family 1 domain-containing protein</fullName>
    </recommendedName>
</protein>
<dbReference type="Gene3D" id="3.40.50.2000">
    <property type="entry name" value="Glycogen Phosphorylase B"/>
    <property type="match status" value="2"/>
</dbReference>
<dbReference type="GO" id="GO:0016757">
    <property type="term" value="F:glycosyltransferase activity"/>
    <property type="evidence" value="ECO:0007669"/>
    <property type="project" value="InterPro"/>
</dbReference>
<keyword evidence="1" id="KW-0808">Transferase</keyword>
<evidence type="ECO:0000256" key="1">
    <source>
        <dbReference type="ARBA" id="ARBA00022679"/>
    </source>
</evidence>
<reference evidence="3 4" key="1">
    <citation type="submission" date="2017-01" db="EMBL/GenBank/DDBJ databases">
        <title>Genome analysis of Paenibacillus selenitrireducens ES3-24.</title>
        <authorList>
            <person name="Xu D."/>
            <person name="Yao R."/>
            <person name="Zheng S."/>
        </authorList>
    </citation>
    <scope>NUCLEOTIDE SEQUENCE [LARGE SCALE GENOMIC DNA]</scope>
    <source>
        <strain evidence="3 4">ES3-24</strain>
    </source>
</reference>
<dbReference type="RefSeq" id="WP_078497545.1">
    <property type="nucleotide sequence ID" value="NZ_MSZX01000002.1"/>
</dbReference>
<comment type="caution">
    <text evidence="3">The sequence shown here is derived from an EMBL/GenBank/DDBJ whole genome shotgun (WGS) entry which is preliminary data.</text>
</comment>
<dbReference type="PANTHER" id="PTHR46401">
    <property type="entry name" value="GLYCOSYLTRANSFERASE WBBK-RELATED"/>
    <property type="match status" value="1"/>
</dbReference>
<sequence>MSLEINQLVYFMSYGDAISNSAIHMKKLLNSKGIKSEIYAQLSHPHLEGQVRSLNEIPLGEPVIYHMGIGCDLAQFLTQFTNKRMLLYHNVTPSHFFAGYDPLAERLCALGRQDLQYLRPYIDIAFADSEYNRQELIQYGYNRTAVTPIIMNFEEYDHPPNADMLNHLVQTKRDKDLLFVGRVVPNKKQQDIIRVFYYYKNYFAVDARLYLVGLGDPAYLRETKQLVSSLNLTDVYITGHLQFDQLLAHYRNADLFISMSEHEGFGVPLLEAMHFQLPIIAYDAAAIGETVGNGGVLVQHKEYLSIASIVHQLLGDEVMKQSRIDQQKIQLNHYSSQNTERIFWDHIRTEFSI</sequence>
<proteinExistence type="predicted"/>
<dbReference type="STRING" id="1324314.BVG16_05495"/>
<organism evidence="3 4">
    <name type="scientific">Paenibacillus selenitireducens</name>
    <dbReference type="NCBI Taxonomy" id="1324314"/>
    <lineage>
        <taxon>Bacteria</taxon>
        <taxon>Bacillati</taxon>
        <taxon>Bacillota</taxon>
        <taxon>Bacilli</taxon>
        <taxon>Bacillales</taxon>
        <taxon>Paenibacillaceae</taxon>
        <taxon>Paenibacillus</taxon>
    </lineage>
</organism>
<dbReference type="AlphaFoldDB" id="A0A1T2XJZ4"/>
<dbReference type="PANTHER" id="PTHR46401:SF2">
    <property type="entry name" value="GLYCOSYLTRANSFERASE WBBK-RELATED"/>
    <property type="match status" value="1"/>
</dbReference>
<dbReference type="Proteomes" id="UP000190188">
    <property type="component" value="Unassembled WGS sequence"/>
</dbReference>
<evidence type="ECO:0000313" key="3">
    <source>
        <dbReference type="EMBL" id="OPA80197.1"/>
    </source>
</evidence>
<dbReference type="SUPFAM" id="SSF53756">
    <property type="entry name" value="UDP-Glycosyltransferase/glycogen phosphorylase"/>
    <property type="match status" value="1"/>
</dbReference>
<dbReference type="GO" id="GO:0009103">
    <property type="term" value="P:lipopolysaccharide biosynthetic process"/>
    <property type="evidence" value="ECO:0007669"/>
    <property type="project" value="TreeGrafter"/>
</dbReference>
<dbReference type="InterPro" id="IPR001296">
    <property type="entry name" value="Glyco_trans_1"/>
</dbReference>
<evidence type="ECO:0000259" key="2">
    <source>
        <dbReference type="Pfam" id="PF00534"/>
    </source>
</evidence>
<gene>
    <name evidence="3" type="ORF">BVG16_05495</name>
</gene>
<dbReference type="EMBL" id="MSZX01000002">
    <property type="protein sequence ID" value="OPA80197.1"/>
    <property type="molecule type" value="Genomic_DNA"/>
</dbReference>
<dbReference type="OrthoDB" id="9787617at2"/>
<keyword evidence="4" id="KW-1185">Reference proteome</keyword>
<accession>A0A1T2XJZ4</accession>
<dbReference type="Pfam" id="PF00534">
    <property type="entry name" value="Glycos_transf_1"/>
    <property type="match status" value="1"/>
</dbReference>
<name>A0A1T2XJZ4_9BACL</name>
<feature type="domain" description="Glycosyl transferase family 1" evidence="2">
    <location>
        <begin position="172"/>
        <end position="325"/>
    </location>
</feature>